<reference evidence="2" key="1">
    <citation type="journal article" date="2017" name="Nature">
        <title>The sunflower genome provides insights into oil metabolism, flowering and Asterid evolution.</title>
        <authorList>
            <person name="Badouin H."/>
            <person name="Gouzy J."/>
            <person name="Grassa C.J."/>
            <person name="Murat F."/>
            <person name="Staton S.E."/>
            <person name="Cottret L."/>
            <person name="Lelandais-Briere C."/>
            <person name="Owens G.L."/>
            <person name="Carrere S."/>
            <person name="Mayjonade B."/>
            <person name="Legrand L."/>
            <person name="Gill N."/>
            <person name="Kane N.C."/>
            <person name="Bowers J.E."/>
            <person name="Hubner S."/>
            <person name="Bellec A."/>
            <person name="Berard A."/>
            <person name="Berges H."/>
            <person name="Blanchet N."/>
            <person name="Boniface M.C."/>
            <person name="Brunel D."/>
            <person name="Catrice O."/>
            <person name="Chaidir N."/>
            <person name="Claudel C."/>
            <person name="Donnadieu C."/>
            <person name="Faraut T."/>
            <person name="Fievet G."/>
            <person name="Helmstetter N."/>
            <person name="King M."/>
            <person name="Knapp S.J."/>
            <person name="Lai Z."/>
            <person name="Le Paslier M.C."/>
            <person name="Lippi Y."/>
            <person name="Lorenzon L."/>
            <person name="Mandel J.R."/>
            <person name="Marage G."/>
            <person name="Marchand G."/>
            <person name="Marquand E."/>
            <person name="Bret-Mestries E."/>
            <person name="Morien E."/>
            <person name="Nambeesan S."/>
            <person name="Nguyen T."/>
            <person name="Pegot-Espagnet P."/>
            <person name="Pouilly N."/>
            <person name="Raftis F."/>
            <person name="Sallet E."/>
            <person name="Schiex T."/>
            <person name="Thomas J."/>
            <person name="Vandecasteele C."/>
            <person name="Vares D."/>
            <person name="Vear F."/>
            <person name="Vautrin S."/>
            <person name="Crespi M."/>
            <person name="Mangin B."/>
            <person name="Burke J.M."/>
            <person name="Salse J."/>
            <person name="Munos S."/>
            <person name="Vincourt P."/>
            <person name="Rieseberg L.H."/>
            <person name="Langlade N.B."/>
        </authorList>
    </citation>
    <scope>NUCLEOTIDE SEQUENCE [LARGE SCALE GENOMIC DNA]</scope>
    <source>
        <strain evidence="2">cv. SF193</strain>
    </source>
</reference>
<sequence>MLTVVLPARDPPPFLFPATAATQHPHHRRRRCGGWKIRRRWCAAALTTEERETEKGEKSESQTGGRCQEPAVCVSVRQVFRLLIMTVAWVCGSVVLDFGCGTVTGRVSGSGKPGLTSSQRSTMVKLVSISQPMVQVSVSVRSKEVRSGTRFVVRVDSVKPSRLSQTQVNNE</sequence>
<dbReference type="InParanoid" id="A0A251S5X1"/>
<evidence type="ECO:0000313" key="1">
    <source>
        <dbReference type="EMBL" id="OTF94249.1"/>
    </source>
</evidence>
<accession>A0A251S5X1</accession>
<gene>
    <name evidence="1" type="ORF">HannXRQ_Chr15g0470021</name>
</gene>
<organism evidence="1 2">
    <name type="scientific">Helianthus annuus</name>
    <name type="common">Common sunflower</name>
    <dbReference type="NCBI Taxonomy" id="4232"/>
    <lineage>
        <taxon>Eukaryota</taxon>
        <taxon>Viridiplantae</taxon>
        <taxon>Streptophyta</taxon>
        <taxon>Embryophyta</taxon>
        <taxon>Tracheophyta</taxon>
        <taxon>Spermatophyta</taxon>
        <taxon>Magnoliopsida</taxon>
        <taxon>eudicotyledons</taxon>
        <taxon>Gunneridae</taxon>
        <taxon>Pentapetalae</taxon>
        <taxon>asterids</taxon>
        <taxon>campanulids</taxon>
        <taxon>Asterales</taxon>
        <taxon>Asteraceae</taxon>
        <taxon>Asteroideae</taxon>
        <taxon>Heliantheae alliance</taxon>
        <taxon>Heliantheae</taxon>
        <taxon>Helianthus</taxon>
    </lineage>
</organism>
<proteinExistence type="predicted"/>
<dbReference type="AlphaFoldDB" id="A0A251S5X1"/>
<evidence type="ECO:0000313" key="2">
    <source>
        <dbReference type="Proteomes" id="UP000215914"/>
    </source>
</evidence>
<dbReference type="EMBL" id="CM007904">
    <property type="protein sequence ID" value="OTF94249.1"/>
    <property type="molecule type" value="Genomic_DNA"/>
</dbReference>
<keyword evidence="2" id="KW-1185">Reference proteome</keyword>
<name>A0A251S5X1_HELAN</name>
<protein>
    <submittedName>
        <fullName evidence="1">Uncharacterized protein</fullName>
    </submittedName>
</protein>
<dbReference type="Proteomes" id="UP000215914">
    <property type="component" value="Chromosome 15"/>
</dbReference>